<dbReference type="RefSeq" id="WP_025228952.1">
    <property type="nucleotide sequence ID" value="NZ_CP007139.1"/>
</dbReference>
<gene>
    <name evidence="9" type="ORF">OP10G_3758</name>
</gene>
<reference evidence="9 10" key="1">
    <citation type="journal article" date="2014" name="PLoS ONE">
        <title>The first complete genome sequence of the class fimbriimonadia in the phylum armatimonadetes.</title>
        <authorList>
            <person name="Hu Z.Y."/>
            <person name="Wang Y.Z."/>
            <person name="Im W.T."/>
            <person name="Wang S.Y."/>
            <person name="Zhao G.P."/>
            <person name="Zheng H.J."/>
            <person name="Quan Z.X."/>
        </authorList>
    </citation>
    <scope>NUCLEOTIDE SEQUENCE [LARGE SCALE GENOMIC DNA]</scope>
    <source>
        <strain evidence="9">Gsoil 348</strain>
    </source>
</reference>
<dbReference type="GO" id="GO:0046373">
    <property type="term" value="P:L-arabinose metabolic process"/>
    <property type="evidence" value="ECO:0007669"/>
    <property type="project" value="InterPro"/>
</dbReference>
<dbReference type="PANTHER" id="PTHR43576:SF3">
    <property type="entry name" value="ALPHA-L-ARABINOFURANOSIDASE C"/>
    <property type="match status" value="1"/>
</dbReference>
<keyword evidence="10" id="KW-1185">Reference proteome</keyword>
<comment type="subunit">
    <text evidence="3">Homohexamer; trimer of dimers.</text>
</comment>
<keyword evidence="6" id="KW-0119">Carbohydrate metabolism</keyword>
<dbReference type="Proteomes" id="UP000027982">
    <property type="component" value="Chromosome"/>
</dbReference>
<evidence type="ECO:0000256" key="4">
    <source>
        <dbReference type="ARBA" id="ARBA00012670"/>
    </source>
</evidence>
<comment type="catalytic activity">
    <reaction evidence="1">
        <text>Hydrolysis of terminal non-reducing alpha-L-arabinofuranoside residues in alpha-L-arabinosides.</text>
        <dbReference type="EC" id="3.2.1.55"/>
    </reaction>
</comment>
<proteinExistence type="inferred from homology"/>
<evidence type="ECO:0000313" key="10">
    <source>
        <dbReference type="Proteomes" id="UP000027982"/>
    </source>
</evidence>
<dbReference type="STRING" id="661478.OP10G_3758"/>
<evidence type="ECO:0000256" key="2">
    <source>
        <dbReference type="ARBA" id="ARBA00007186"/>
    </source>
</evidence>
<dbReference type="InterPro" id="IPR055235">
    <property type="entry name" value="ASD1_cat"/>
</dbReference>
<dbReference type="EMBL" id="CP007139">
    <property type="protein sequence ID" value="AIE87126.1"/>
    <property type="molecule type" value="Genomic_DNA"/>
</dbReference>
<evidence type="ECO:0000256" key="6">
    <source>
        <dbReference type="ARBA" id="ARBA00023277"/>
    </source>
</evidence>
<dbReference type="InterPro" id="IPR013780">
    <property type="entry name" value="Glyco_hydro_b"/>
</dbReference>
<dbReference type="Pfam" id="PF22848">
    <property type="entry name" value="ASD1_dom"/>
    <property type="match status" value="1"/>
</dbReference>
<dbReference type="InterPro" id="IPR017853">
    <property type="entry name" value="GH"/>
</dbReference>
<evidence type="ECO:0000256" key="3">
    <source>
        <dbReference type="ARBA" id="ARBA00011165"/>
    </source>
</evidence>
<evidence type="ECO:0000256" key="7">
    <source>
        <dbReference type="ARBA" id="ARBA00023295"/>
    </source>
</evidence>
<sequence>METTTLHLHTAFTVDTVDPRIFGGFLEHLGRAVYDGVYNPESVHADDMGCRKDVLAALRRLNFTAMRYPGGNFVSGYHWQDAVGPREKRPKVRDIAWQSIETNQFGPDEFLELARRMDWTPMMAVNLGTGTPEEARNWLEYCNVDGGSKWADMRRENGYEEPHNVKLWCLGNEMDGPWQIGHIPAENYAILAQQTARMMKMTDPDIELVVCGSCAPDLPTYLEWDRKVLEHVRDEVEYLSLHRYVGNEFDDTEEYLAVTNSIDRQIEATDAVCLSAYHTRKTKRRVHLSCDEWNIWYRARHGEHLDGKGKYAPHLLEEQYNMEDVLVAAGFLNSFIRHADSVKIANLAQIVNVIAPIFTRGDEMFLQTIFYPIEMYSRRRTGTSLQVQVQGPGYTSKRYGKVNYLDSSAILNGDELSVFLVNRNLNEPMEVEVRLADAPIESLLNADFVAGTDPKATNTFEHPHRVQSCTHDDIAIKNGVATISLPPLSVYAGTLKIGR</sequence>
<comment type="similarity">
    <text evidence="2">Belongs to the glycosyl hydrolase 51 family.</text>
</comment>
<name>A0A068NUM1_FIMGI</name>
<evidence type="ECO:0000313" key="9">
    <source>
        <dbReference type="EMBL" id="AIE87126.1"/>
    </source>
</evidence>
<dbReference type="Pfam" id="PF06964">
    <property type="entry name" value="Alpha-L-AF_C"/>
    <property type="match status" value="1"/>
</dbReference>
<dbReference type="Gene3D" id="2.60.40.1180">
    <property type="entry name" value="Golgi alpha-mannosidase II"/>
    <property type="match status" value="1"/>
</dbReference>
<dbReference type="KEGG" id="fgi:OP10G_3758"/>
<evidence type="ECO:0000256" key="5">
    <source>
        <dbReference type="ARBA" id="ARBA00022801"/>
    </source>
</evidence>
<dbReference type="SMART" id="SM00813">
    <property type="entry name" value="Alpha-L-AF_C"/>
    <property type="match status" value="1"/>
</dbReference>
<evidence type="ECO:0000259" key="8">
    <source>
        <dbReference type="SMART" id="SM00813"/>
    </source>
</evidence>
<dbReference type="GO" id="GO:0000272">
    <property type="term" value="P:polysaccharide catabolic process"/>
    <property type="evidence" value="ECO:0007669"/>
    <property type="project" value="TreeGrafter"/>
</dbReference>
<accession>A0A068NUM1</accession>
<keyword evidence="7" id="KW-0326">Glycosidase</keyword>
<dbReference type="SUPFAM" id="SSF51445">
    <property type="entry name" value="(Trans)glycosidases"/>
    <property type="match status" value="1"/>
</dbReference>
<dbReference type="eggNOG" id="COG3534">
    <property type="taxonomic scope" value="Bacteria"/>
</dbReference>
<dbReference type="GO" id="GO:0046556">
    <property type="term" value="F:alpha-L-arabinofuranosidase activity"/>
    <property type="evidence" value="ECO:0007669"/>
    <property type="project" value="UniProtKB-EC"/>
</dbReference>
<dbReference type="AlphaFoldDB" id="A0A068NUM1"/>
<dbReference type="Gene3D" id="3.20.20.80">
    <property type="entry name" value="Glycosidases"/>
    <property type="match status" value="1"/>
</dbReference>
<dbReference type="SUPFAM" id="SSF51011">
    <property type="entry name" value="Glycosyl hydrolase domain"/>
    <property type="match status" value="1"/>
</dbReference>
<protein>
    <recommendedName>
        <fullName evidence="4">non-reducing end alpha-L-arabinofuranosidase</fullName>
        <ecNumber evidence="4">3.2.1.55</ecNumber>
    </recommendedName>
</protein>
<dbReference type="PANTHER" id="PTHR43576">
    <property type="entry name" value="ALPHA-L-ARABINOFURANOSIDASE C-RELATED"/>
    <property type="match status" value="1"/>
</dbReference>
<dbReference type="InterPro" id="IPR010720">
    <property type="entry name" value="Alpha-L-AF_C"/>
</dbReference>
<organism evidence="9 10">
    <name type="scientific">Fimbriimonas ginsengisoli Gsoil 348</name>
    <dbReference type="NCBI Taxonomy" id="661478"/>
    <lineage>
        <taxon>Bacteria</taxon>
        <taxon>Bacillati</taxon>
        <taxon>Armatimonadota</taxon>
        <taxon>Fimbriimonadia</taxon>
        <taxon>Fimbriimonadales</taxon>
        <taxon>Fimbriimonadaceae</taxon>
        <taxon>Fimbriimonas</taxon>
    </lineage>
</organism>
<dbReference type="OrthoDB" id="9758333at2"/>
<dbReference type="EC" id="3.2.1.55" evidence="4"/>
<evidence type="ECO:0000256" key="1">
    <source>
        <dbReference type="ARBA" id="ARBA00001462"/>
    </source>
</evidence>
<keyword evidence="5" id="KW-0378">Hydrolase</keyword>
<feature type="domain" description="Alpha-L-arabinofuranosidase C-terminal" evidence="8">
    <location>
        <begin position="291"/>
        <end position="489"/>
    </location>
</feature>
<dbReference type="HOGENOM" id="CLU_017810_1_1_0"/>